<gene>
    <name evidence="2" type="ORF">Cgig2_004485</name>
</gene>
<organism evidence="2 3">
    <name type="scientific">Carnegiea gigantea</name>
    <dbReference type="NCBI Taxonomy" id="171969"/>
    <lineage>
        <taxon>Eukaryota</taxon>
        <taxon>Viridiplantae</taxon>
        <taxon>Streptophyta</taxon>
        <taxon>Embryophyta</taxon>
        <taxon>Tracheophyta</taxon>
        <taxon>Spermatophyta</taxon>
        <taxon>Magnoliopsida</taxon>
        <taxon>eudicotyledons</taxon>
        <taxon>Gunneridae</taxon>
        <taxon>Pentapetalae</taxon>
        <taxon>Caryophyllales</taxon>
        <taxon>Cactineae</taxon>
        <taxon>Cactaceae</taxon>
        <taxon>Cactoideae</taxon>
        <taxon>Echinocereeae</taxon>
        <taxon>Carnegiea</taxon>
    </lineage>
</organism>
<sequence>MKTANLEGKSMGKQKSSLKRKHINQQQPNRPQMKSPTTAQCIPPSAPVASQPQPAAPHSSPLPNHLFSQPLSSIHHDPEFAQHESQLPKLTEGSSGGIDDSDSDDSLDVDFDAEDVEEASEEEEYPIICKERECPKLGRLLVQFKRGRPSSERRKDITEKRKVYTRSNTLRCSKCKQFGHNYRSHREGNVFEIRRGKDKPRKPKVGDDRRVGRPSKVDENTSKKVKTTQGTSS</sequence>
<comment type="caution">
    <text evidence="2">The sequence shown here is derived from an EMBL/GenBank/DDBJ whole genome shotgun (WGS) entry which is preliminary data.</text>
</comment>
<name>A0A9Q1JRD2_9CARY</name>
<reference evidence="2" key="1">
    <citation type="submission" date="2022-04" db="EMBL/GenBank/DDBJ databases">
        <title>Carnegiea gigantea Genome sequencing and assembly v2.</title>
        <authorList>
            <person name="Copetti D."/>
            <person name="Sanderson M.J."/>
            <person name="Burquez A."/>
            <person name="Wojciechowski M.F."/>
        </authorList>
    </citation>
    <scope>NUCLEOTIDE SEQUENCE</scope>
    <source>
        <strain evidence="2">SGP5-SGP5p</strain>
        <tissue evidence="2">Aerial part</tissue>
    </source>
</reference>
<dbReference type="Proteomes" id="UP001153076">
    <property type="component" value="Unassembled WGS sequence"/>
</dbReference>
<feature type="region of interest" description="Disordered" evidence="1">
    <location>
        <begin position="189"/>
        <end position="233"/>
    </location>
</feature>
<dbReference type="AlphaFoldDB" id="A0A9Q1JRD2"/>
<dbReference type="OrthoDB" id="1939383at2759"/>
<feature type="compositionally biased region" description="Acidic residues" evidence="1">
    <location>
        <begin position="99"/>
        <end position="124"/>
    </location>
</feature>
<feature type="compositionally biased region" description="Basic and acidic residues" evidence="1">
    <location>
        <begin position="204"/>
        <end position="222"/>
    </location>
</feature>
<keyword evidence="3" id="KW-1185">Reference proteome</keyword>
<evidence type="ECO:0000313" key="3">
    <source>
        <dbReference type="Proteomes" id="UP001153076"/>
    </source>
</evidence>
<evidence type="ECO:0000256" key="1">
    <source>
        <dbReference type="SAM" id="MobiDB-lite"/>
    </source>
</evidence>
<feature type="region of interest" description="Disordered" evidence="1">
    <location>
        <begin position="1"/>
        <end position="124"/>
    </location>
</feature>
<dbReference type="EMBL" id="JAKOGI010000869">
    <property type="protein sequence ID" value="KAJ8429686.1"/>
    <property type="molecule type" value="Genomic_DNA"/>
</dbReference>
<accession>A0A9Q1JRD2</accession>
<protein>
    <submittedName>
        <fullName evidence="2">Uncharacterized protein</fullName>
    </submittedName>
</protein>
<feature type="compositionally biased region" description="Polar residues" evidence="1">
    <location>
        <begin position="24"/>
        <end position="40"/>
    </location>
</feature>
<evidence type="ECO:0000313" key="2">
    <source>
        <dbReference type="EMBL" id="KAJ8429686.1"/>
    </source>
</evidence>
<proteinExistence type="predicted"/>
<feature type="compositionally biased region" description="Low complexity" evidence="1">
    <location>
        <begin position="47"/>
        <end position="63"/>
    </location>
</feature>